<feature type="compositionally biased region" description="Basic and acidic residues" evidence="1">
    <location>
        <begin position="337"/>
        <end position="353"/>
    </location>
</feature>
<keyword evidence="3" id="KW-0732">Signal</keyword>
<feature type="signal peptide" evidence="3">
    <location>
        <begin position="1"/>
        <end position="17"/>
    </location>
</feature>
<organism evidence="4 5">
    <name type="scientific">Glarea lozoyensis (strain ATCC 20868 / MF5171)</name>
    <dbReference type="NCBI Taxonomy" id="1116229"/>
    <lineage>
        <taxon>Eukaryota</taxon>
        <taxon>Fungi</taxon>
        <taxon>Dikarya</taxon>
        <taxon>Ascomycota</taxon>
        <taxon>Pezizomycotina</taxon>
        <taxon>Leotiomycetes</taxon>
        <taxon>Helotiales</taxon>
        <taxon>Helotiaceae</taxon>
        <taxon>Glarea</taxon>
    </lineage>
</organism>
<evidence type="ECO:0000313" key="4">
    <source>
        <dbReference type="EMBL" id="EPE35150.1"/>
    </source>
</evidence>
<accession>S3DBN8</accession>
<evidence type="ECO:0000256" key="3">
    <source>
        <dbReference type="SAM" id="SignalP"/>
    </source>
</evidence>
<dbReference type="OrthoDB" id="3917128at2759"/>
<name>S3DBN8_GLAL2</name>
<feature type="region of interest" description="Disordered" evidence="1">
    <location>
        <begin position="337"/>
        <end position="375"/>
    </location>
</feature>
<protein>
    <submittedName>
        <fullName evidence="4">Uncharacterized protein</fullName>
    </submittedName>
</protein>
<gene>
    <name evidence="4" type="ORF">GLAREA_10846</name>
</gene>
<dbReference type="HOGENOM" id="CLU_737804_0_0_1"/>
<feature type="chain" id="PRO_5004508323" evidence="3">
    <location>
        <begin position="18"/>
        <end position="375"/>
    </location>
</feature>
<keyword evidence="2" id="KW-0472">Membrane</keyword>
<evidence type="ECO:0000256" key="2">
    <source>
        <dbReference type="SAM" id="Phobius"/>
    </source>
</evidence>
<reference evidence="4 5" key="1">
    <citation type="journal article" date="2013" name="BMC Genomics">
        <title>Genomics-driven discovery of the pneumocandin biosynthetic gene cluster in the fungus Glarea lozoyensis.</title>
        <authorList>
            <person name="Chen L."/>
            <person name="Yue Q."/>
            <person name="Zhang X."/>
            <person name="Xiang M."/>
            <person name="Wang C."/>
            <person name="Li S."/>
            <person name="Che Y."/>
            <person name="Ortiz-Lopez F.J."/>
            <person name="Bills G.F."/>
            <person name="Liu X."/>
            <person name="An Z."/>
        </authorList>
    </citation>
    <scope>NUCLEOTIDE SEQUENCE [LARGE SCALE GENOMIC DNA]</scope>
    <source>
        <strain evidence="5">ATCC 20868 / MF5171</strain>
    </source>
</reference>
<sequence length="375" mass="43861">MIVTRLSLFLFPLIATAFQRFKGKDSSTRGIKELEQGRSYLISLNTPDLLLWDWEQQYGEPLQSALVFNFTISHDQRHLLLQDQPILPLLDANIPPRFSVPQTSESLTEFEQRRVYKYTNAAHFEIDYERSVRPRDDPNREIHNYVPTLKFNVLGAGIAGHNTLLSSAEQRYIEIILKDENFRTHNPFNHKFVVKSVRTRRRGDEPNPSVLPEDLKVCGRFSWRCEDMDSQPWYRYIYRQDFDEFGKIGSLRREYLRRSSNLYNNLGPFRFWVLIVAILSAVVSPLVYSVCRKMVYVGRRYVAIRDAHRERVRMERECEGDMLLDDGDEVWNYIDRPRYGEGGEELSEKDSNLSKEATVMEKPLPPVPAAEGSEK</sequence>
<dbReference type="OMA" id="DENFRTH"/>
<keyword evidence="5" id="KW-1185">Reference proteome</keyword>
<dbReference type="KEGG" id="glz:GLAREA_10846"/>
<proteinExistence type="predicted"/>
<dbReference type="AlphaFoldDB" id="S3DBN8"/>
<feature type="transmembrane region" description="Helical" evidence="2">
    <location>
        <begin position="269"/>
        <end position="291"/>
    </location>
</feature>
<dbReference type="Proteomes" id="UP000016922">
    <property type="component" value="Unassembled WGS sequence"/>
</dbReference>
<dbReference type="RefSeq" id="XP_008078137.1">
    <property type="nucleotide sequence ID" value="XM_008079946.1"/>
</dbReference>
<evidence type="ECO:0000256" key="1">
    <source>
        <dbReference type="SAM" id="MobiDB-lite"/>
    </source>
</evidence>
<dbReference type="EMBL" id="KE145355">
    <property type="protein sequence ID" value="EPE35150.1"/>
    <property type="molecule type" value="Genomic_DNA"/>
</dbReference>
<evidence type="ECO:0000313" key="5">
    <source>
        <dbReference type="Proteomes" id="UP000016922"/>
    </source>
</evidence>
<keyword evidence="2" id="KW-0812">Transmembrane</keyword>
<keyword evidence="2" id="KW-1133">Transmembrane helix</keyword>
<dbReference type="GeneID" id="19469891"/>